<proteinExistence type="predicted"/>
<sequence length="65" mass="6908">MKLPQHTLPVSGKQAGFACLPENLTDITAENSVHRLRSFFCGSAFAPPPAPAIYLGCLRSPPSPT</sequence>
<gene>
    <name evidence="1" type="primary">orf9</name>
</gene>
<dbReference type="EMBL" id="MH069655">
    <property type="protein sequence ID" value="AXM42962.1"/>
    <property type="molecule type" value="Genomic_DNA"/>
</dbReference>
<reference evidence="1" key="1">
    <citation type="submission" date="2018-03" db="EMBL/GenBank/DDBJ databases">
        <title>Statistical metabolomics uncovers the fulvuthiacenes as novel methoxymethacrylate secondary metabolites.</title>
        <authorList>
            <person name="Panter F."/>
            <person name="Krug D."/>
            <person name="Mueller R."/>
        </authorList>
    </citation>
    <scope>NUCLEOTIDE SEQUENCE</scope>
    <source>
        <strain evidence="1">SBMx132</strain>
    </source>
</reference>
<organism evidence="1">
    <name type="scientific">Myxococcus fulvus</name>
    <dbReference type="NCBI Taxonomy" id="33"/>
    <lineage>
        <taxon>Bacteria</taxon>
        <taxon>Pseudomonadati</taxon>
        <taxon>Myxococcota</taxon>
        <taxon>Myxococcia</taxon>
        <taxon>Myxococcales</taxon>
        <taxon>Cystobacterineae</taxon>
        <taxon>Myxococcaceae</taxon>
        <taxon>Myxococcus</taxon>
    </lineage>
</organism>
<protein>
    <submittedName>
        <fullName evidence="1">Uncharacterized protein</fullName>
    </submittedName>
</protein>
<dbReference type="AlphaFoldDB" id="A0A3S7QIP3"/>
<evidence type="ECO:0000313" key="1">
    <source>
        <dbReference type="EMBL" id="AXM42962.1"/>
    </source>
</evidence>
<accession>A0A3S7QIP3</accession>
<name>A0A3S7QIP3_MYXFU</name>